<evidence type="ECO:0000256" key="1">
    <source>
        <dbReference type="ARBA" id="ARBA00004141"/>
    </source>
</evidence>
<dbReference type="Proteomes" id="UP000814176">
    <property type="component" value="Unassembled WGS sequence"/>
</dbReference>
<gene>
    <name evidence="6" type="ORF">C8Q71DRAFT_698988</name>
</gene>
<dbReference type="Pfam" id="PF04479">
    <property type="entry name" value="RTA1"/>
    <property type="match status" value="1"/>
</dbReference>
<feature type="transmembrane region" description="Helical" evidence="5">
    <location>
        <begin position="234"/>
        <end position="252"/>
    </location>
</feature>
<feature type="transmembrane region" description="Helical" evidence="5">
    <location>
        <begin position="196"/>
        <end position="214"/>
    </location>
</feature>
<dbReference type="PANTHER" id="PTHR31465">
    <property type="entry name" value="PROTEIN RTA1-RELATED"/>
    <property type="match status" value="1"/>
</dbReference>
<reference evidence="6 7" key="1">
    <citation type="journal article" date="2021" name="Environ. Microbiol.">
        <title>Gene family expansions and transcriptome signatures uncover fungal adaptations to wood decay.</title>
        <authorList>
            <person name="Hage H."/>
            <person name="Miyauchi S."/>
            <person name="Viragh M."/>
            <person name="Drula E."/>
            <person name="Min B."/>
            <person name="Chaduli D."/>
            <person name="Navarro D."/>
            <person name="Favel A."/>
            <person name="Norest M."/>
            <person name="Lesage-Meessen L."/>
            <person name="Balint B."/>
            <person name="Merenyi Z."/>
            <person name="de Eugenio L."/>
            <person name="Morin E."/>
            <person name="Martinez A.T."/>
            <person name="Baldrian P."/>
            <person name="Stursova M."/>
            <person name="Martinez M.J."/>
            <person name="Novotny C."/>
            <person name="Magnuson J.K."/>
            <person name="Spatafora J.W."/>
            <person name="Maurice S."/>
            <person name="Pangilinan J."/>
            <person name="Andreopoulos W."/>
            <person name="LaButti K."/>
            <person name="Hundley H."/>
            <person name="Na H."/>
            <person name="Kuo A."/>
            <person name="Barry K."/>
            <person name="Lipzen A."/>
            <person name="Henrissat B."/>
            <person name="Riley R."/>
            <person name="Ahrendt S."/>
            <person name="Nagy L.G."/>
            <person name="Grigoriev I.V."/>
            <person name="Martin F."/>
            <person name="Rosso M.N."/>
        </authorList>
    </citation>
    <scope>NUCLEOTIDE SEQUENCE [LARGE SCALE GENOMIC DNA]</scope>
    <source>
        <strain evidence="6 7">CIRM-BRFM 1785</strain>
    </source>
</reference>
<sequence length="297" mass="33510">SPYGYIPARWLGILMLVLFVLTTILHFFQAIRYRMWFLVWTAVLAGILESLGWVGRLWASYNVYSNTAFSMQIICTIIGPTPLIAANFIILGHVIRRLGQQYSRLSARWYTIIFVSCDFISLVVQALGGAAASAAVNNHKSAKGGSDIMLAGIVFQTAAITLYVILAAEFFLRYSYDWPIRGRTIIKTGYVFNKKMQQMVAALVFSSLCFYVRYVTHELGDGWEGRIIHTQRYFVIMDALMIVLAMWTLNIFHPGHLLGYGVEWRADKNIVMQAVQSQDSEAAFGMLSGNGLPKEQY</sequence>
<evidence type="ECO:0000256" key="5">
    <source>
        <dbReference type="SAM" id="Phobius"/>
    </source>
</evidence>
<accession>A0ABQ8KVJ4</accession>
<evidence type="ECO:0000313" key="6">
    <source>
        <dbReference type="EMBL" id="KAH9843095.1"/>
    </source>
</evidence>
<dbReference type="EMBL" id="JADCUA010000002">
    <property type="protein sequence ID" value="KAH9843095.1"/>
    <property type="molecule type" value="Genomic_DNA"/>
</dbReference>
<feature type="transmembrane region" description="Helical" evidence="5">
    <location>
        <begin position="148"/>
        <end position="175"/>
    </location>
</feature>
<evidence type="ECO:0000256" key="2">
    <source>
        <dbReference type="ARBA" id="ARBA00022692"/>
    </source>
</evidence>
<keyword evidence="2 5" id="KW-0812">Transmembrane</keyword>
<feature type="transmembrane region" description="Helical" evidence="5">
    <location>
        <begin position="71"/>
        <end position="95"/>
    </location>
</feature>
<comment type="caution">
    <text evidence="6">The sequence shown here is derived from an EMBL/GenBank/DDBJ whole genome shotgun (WGS) entry which is preliminary data.</text>
</comment>
<dbReference type="InterPro" id="IPR007568">
    <property type="entry name" value="RTA1"/>
</dbReference>
<keyword evidence="3 5" id="KW-1133">Transmembrane helix</keyword>
<feature type="non-terminal residue" evidence="6">
    <location>
        <position position="1"/>
    </location>
</feature>
<dbReference type="GeneID" id="72000780"/>
<dbReference type="RefSeq" id="XP_047784142.1">
    <property type="nucleotide sequence ID" value="XM_047920048.1"/>
</dbReference>
<evidence type="ECO:0000256" key="4">
    <source>
        <dbReference type="ARBA" id="ARBA00023136"/>
    </source>
</evidence>
<comment type="subcellular location">
    <subcellularLocation>
        <location evidence="1">Membrane</location>
        <topology evidence="1">Multi-pass membrane protein</topology>
    </subcellularLocation>
</comment>
<keyword evidence="4 5" id="KW-0472">Membrane</keyword>
<evidence type="ECO:0000256" key="3">
    <source>
        <dbReference type="ARBA" id="ARBA00022989"/>
    </source>
</evidence>
<evidence type="ECO:0000313" key="7">
    <source>
        <dbReference type="Proteomes" id="UP000814176"/>
    </source>
</evidence>
<protein>
    <submittedName>
        <fullName evidence="6">RTA1-domain-containing protein</fullName>
    </submittedName>
</protein>
<feature type="transmembrane region" description="Helical" evidence="5">
    <location>
        <begin position="6"/>
        <end position="28"/>
    </location>
</feature>
<proteinExistence type="predicted"/>
<feature type="transmembrane region" description="Helical" evidence="5">
    <location>
        <begin position="107"/>
        <end position="128"/>
    </location>
</feature>
<dbReference type="PANTHER" id="PTHR31465:SF9">
    <property type="entry name" value="SPHINGOID LONG-CHAIN BASE TRANSPORTER RSB1"/>
    <property type="match status" value="1"/>
</dbReference>
<keyword evidence="7" id="KW-1185">Reference proteome</keyword>
<organism evidence="6 7">
    <name type="scientific">Rhodofomes roseus</name>
    <dbReference type="NCBI Taxonomy" id="34475"/>
    <lineage>
        <taxon>Eukaryota</taxon>
        <taxon>Fungi</taxon>
        <taxon>Dikarya</taxon>
        <taxon>Basidiomycota</taxon>
        <taxon>Agaricomycotina</taxon>
        <taxon>Agaricomycetes</taxon>
        <taxon>Polyporales</taxon>
        <taxon>Rhodofomes</taxon>
    </lineage>
</organism>
<feature type="transmembrane region" description="Helical" evidence="5">
    <location>
        <begin position="35"/>
        <end position="59"/>
    </location>
</feature>
<name>A0ABQ8KVJ4_9APHY</name>